<evidence type="ECO:0000256" key="5">
    <source>
        <dbReference type="ARBA" id="ARBA00023242"/>
    </source>
</evidence>
<evidence type="ECO:0000313" key="10">
    <source>
        <dbReference type="Proteomes" id="UP001345219"/>
    </source>
</evidence>
<keyword evidence="3" id="KW-0805">Transcription regulation</keyword>
<feature type="domain" description="RST" evidence="8">
    <location>
        <begin position="92"/>
        <end position="163"/>
    </location>
</feature>
<accession>A0AAN7GWF8</accession>
<organism evidence="9 10">
    <name type="scientific">Trapa incisa</name>
    <dbReference type="NCBI Taxonomy" id="236973"/>
    <lineage>
        <taxon>Eukaryota</taxon>
        <taxon>Viridiplantae</taxon>
        <taxon>Streptophyta</taxon>
        <taxon>Embryophyta</taxon>
        <taxon>Tracheophyta</taxon>
        <taxon>Spermatophyta</taxon>
        <taxon>Magnoliopsida</taxon>
        <taxon>eudicotyledons</taxon>
        <taxon>Gunneridae</taxon>
        <taxon>Pentapetalae</taxon>
        <taxon>rosids</taxon>
        <taxon>malvids</taxon>
        <taxon>Myrtales</taxon>
        <taxon>Lythraceae</taxon>
        <taxon>Trapa</taxon>
    </lineage>
</organism>
<evidence type="ECO:0000256" key="3">
    <source>
        <dbReference type="ARBA" id="ARBA00023015"/>
    </source>
</evidence>
<comment type="function">
    <text evidence="6">TAFs are components of the transcription factor IID (TFIID) complex that is essential for mediating regulation of RNA polymerase transcription.</text>
</comment>
<proteinExistence type="inferred from homology"/>
<name>A0AAN7GWF8_9MYRT</name>
<evidence type="ECO:0000256" key="7">
    <source>
        <dbReference type="SAM" id="MobiDB-lite"/>
    </source>
</evidence>
<feature type="region of interest" description="Disordered" evidence="7">
    <location>
        <begin position="1"/>
        <end position="30"/>
    </location>
</feature>
<evidence type="ECO:0000313" key="9">
    <source>
        <dbReference type="EMBL" id="KAK4748383.1"/>
    </source>
</evidence>
<feature type="region of interest" description="Disordered" evidence="7">
    <location>
        <begin position="228"/>
        <end position="291"/>
    </location>
</feature>
<dbReference type="Pfam" id="PF05236">
    <property type="entry name" value="TAF4"/>
    <property type="match status" value="1"/>
</dbReference>
<dbReference type="GO" id="GO:0016251">
    <property type="term" value="F:RNA polymerase II general transcription initiation factor activity"/>
    <property type="evidence" value="ECO:0007669"/>
    <property type="project" value="TreeGrafter"/>
</dbReference>
<comment type="subcellular location">
    <subcellularLocation>
        <location evidence="1">Nucleus</location>
    </subcellularLocation>
</comment>
<evidence type="ECO:0000256" key="6">
    <source>
        <dbReference type="ARBA" id="ARBA00058775"/>
    </source>
</evidence>
<gene>
    <name evidence="9" type="ORF">SAY87_014969</name>
</gene>
<feature type="region of interest" description="Disordered" evidence="7">
    <location>
        <begin position="421"/>
        <end position="467"/>
    </location>
</feature>
<dbReference type="CDD" id="cd08045">
    <property type="entry name" value="HFD_TAF4"/>
    <property type="match status" value="1"/>
</dbReference>
<evidence type="ECO:0000259" key="8">
    <source>
        <dbReference type="PROSITE" id="PS51879"/>
    </source>
</evidence>
<evidence type="ECO:0000256" key="4">
    <source>
        <dbReference type="ARBA" id="ARBA00023163"/>
    </source>
</evidence>
<dbReference type="FunFam" id="1.10.20.10:FF:000015">
    <property type="entry name" value="Transcription initiation factor TFIID subunit 4B"/>
    <property type="match status" value="1"/>
</dbReference>
<dbReference type="PANTHER" id="PTHR15138:SF14">
    <property type="entry name" value="TRANSCRIPTION INITIATION FACTOR TFIID SUBUNIT 4"/>
    <property type="match status" value="1"/>
</dbReference>
<comment type="caution">
    <text evidence="9">The sequence shown here is derived from an EMBL/GenBank/DDBJ whole genome shotgun (WGS) entry which is preliminary data.</text>
</comment>
<feature type="compositionally biased region" description="Polar residues" evidence="7">
    <location>
        <begin position="18"/>
        <end position="30"/>
    </location>
</feature>
<dbReference type="GO" id="GO:0003677">
    <property type="term" value="F:DNA binding"/>
    <property type="evidence" value="ECO:0007669"/>
    <property type="project" value="TreeGrafter"/>
</dbReference>
<comment type="similarity">
    <text evidence="2">Belongs to the TAF4 family.</text>
</comment>
<evidence type="ECO:0000256" key="1">
    <source>
        <dbReference type="ARBA" id="ARBA00004123"/>
    </source>
</evidence>
<dbReference type="GO" id="GO:0046982">
    <property type="term" value="F:protein heterodimerization activity"/>
    <property type="evidence" value="ECO:0007669"/>
    <property type="project" value="InterPro"/>
</dbReference>
<keyword evidence="5" id="KW-0539">Nucleus</keyword>
<keyword evidence="4" id="KW-0804">Transcription</keyword>
<dbReference type="AlphaFoldDB" id="A0AAN7GWF8"/>
<reference evidence="9 10" key="1">
    <citation type="journal article" date="2023" name="Hortic Res">
        <title>Pangenome of water caltrop reveals structural variations and asymmetric subgenome divergence after allopolyploidization.</title>
        <authorList>
            <person name="Zhang X."/>
            <person name="Chen Y."/>
            <person name="Wang L."/>
            <person name="Yuan Y."/>
            <person name="Fang M."/>
            <person name="Shi L."/>
            <person name="Lu R."/>
            <person name="Comes H.P."/>
            <person name="Ma Y."/>
            <person name="Chen Y."/>
            <person name="Huang G."/>
            <person name="Zhou Y."/>
            <person name="Zheng Z."/>
            <person name="Qiu Y."/>
        </authorList>
    </citation>
    <scope>NUCLEOTIDE SEQUENCE [LARGE SCALE GENOMIC DNA]</scope>
    <source>
        <tissue evidence="9">Roots</tissue>
    </source>
</reference>
<dbReference type="Gene3D" id="1.10.20.10">
    <property type="entry name" value="Histone, subunit A"/>
    <property type="match status" value="1"/>
</dbReference>
<evidence type="ECO:0000256" key="2">
    <source>
        <dbReference type="ARBA" id="ARBA00006178"/>
    </source>
</evidence>
<dbReference type="InterPro" id="IPR022003">
    <property type="entry name" value="RST"/>
</dbReference>
<dbReference type="InterPro" id="IPR009072">
    <property type="entry name" value="Histone-fold"/>
</dbReference>
<dbReference type="GO" id="GO:0006367">
    <property type="term" value="P:transcription initiation at RNA polymerase II promoter"/>
    <property type="evidence" value="ECO:0007669"/>
    <property type="project" value="TreeGrafter"/>
</dbReference>
<dbReference type="PANTHER" id="PTHR15138">
    <property type="entry name" value="TRANSCRIPTION INITIATION FACTOR TFIID SUBUNIT 4"/>
    <property type="match status" value="1"/>
</dbReference>
<protein>
    <recommendedName>
        <fullName evidence="8">RST domain-containing protein</fullName>
    </recommendedName>
</protein>
<dbReference type="EMBL" id="JAXIOK010000019">
    <property type="protein sequence ID" value="KAK4748383.1"/>
    <property type="molecule type" value="Genomic_DNA"/>
</dbReference>
<dbReference type="Proteomes" id="UP001345219">
    <property type="component" value="Chromosome 12"/>
</dbReference>
<sequence>MQHKEHILSAMEFRQPASPKQNGFSGKSDVLSSQNTLVNPQQGLAVKTRHEIPQEKRMQITGKNQVASGESQYFKLQKLNSQQAVGPVRTNIQTKCTRFPFALLFPFILPQLDSDRAMQLRTLYEKLKKNEIPRDQFIQMMGGIVGNDVLKLAAAKVDAQSGVHKMEIQVPTPTSKHHTESVVEIQGEPPSMNLPYQRVGAQETSAAPYLHEHVHPLKEKIAPRLIDTGRPMNNHLYTPTTPSPAAMSRSPFQENNHVGQKKPLDNPDSASQPLSCHRKKQKTSVPSDDQSIEQLIDVTAVSGVNLKEEEERLLSGPKEDYRVSEASLRALQEEESLILQKVPLQKKMTEIMTKCGMNNVGKDVERCLSQAVEERLQGLLYSLIRFSKQRIDNEKHMHKIVITSDIRQHIMTLNRLAKEELEKEGEAEKGRKICERESNDGPDDKKEKDEGRGKLRKANKQEDDKMRTTNFAARAAVGGADLLSKWQLMAEQAQQIRGESQVGSKPSFPLASGVARRSGRNQMAAPQPGLSRSISVKDMISVLERETQMSKSTLIYNLYNRVPSNPAPSNT</sequence>
<dbReference type="InterPro" id="IPR007900">
    <property type="entry name" value="TAF4_C"/>
</dbReference>
<dbReference type="GO" id="GO:0005669">
    <property type="term" value="C:transcription factor TFIID complex"/>
    <property type="evidence" value="ECO:0007669"/>
    <property type="project" value="InterPro"/>
</dbReference>
<dbReference type="InterPro" id="IPR045144">
    <property type="entry name" value="TAF4"/>
</dbReference>
<dbReference type="Pfam" id="PF12174">
    <property type="entry name" value="RST"/>
    <property type="match status" value="1"/>
</dbReference>
<keyword evidence="10" id="KW-1185">Reference proteome</keyword>
<feature type="region of interest" description="Disordered" evidence="7">
    <location>
        <begin position="497"/>
        <end position="530"/>
    </location>
</feature>
<dbReference type="PROSITE" id="PS51879">
    <property type="entry name" value="RST"/>
    <property type="match status" value="1"/>
</dbReference>